<keyword evidence="3" id="KW-1185">Reference proteome</keyword>
<evidence type="ECO:0000313" key="3">
    <source>
        <dbReference type="Proteomes" id="UP001266305"/>
    </source>
</evidence>
<proteinExistence type="predicted"/>
<accession>A0ABQ9VZZ5</accession>
<reference evidence="2 3" key="1">
    <citation type="submission" date="2023-05" db="EMBL/GenBank/DDBJ databases">
        <title>B98-5 Cell Line De Novo Hybrid Assembly: An Optical Mapping Approach.</title>
        <authorList>
            <person name="Kananen K."/>
            <person name="Auerbach J.A."/>
            <person name="Kautto E."/>
            <person name="Blachly J.S."/>
        </authorList>
    </citation>
    <scope>NUCLEOTIDE SEQUENCE [LARGE SCALE GENOMIC DNA]</scope>
    <source>
        <strain evidence="2">B95-8</strain>
        <tissue evidence="2">Cell line</tissue>
    </source>
</reference>
<organism evidence="2 3">
    <name type="scientific">Saguinus oedipus</name>
    <name type="common">Cotton-top tamarin</name>
    <name type="synonym">Oedipomidas oedipus</name>
    <dbReference type="NCBI Taxonomy" id="9490"/>
    <lineage>
        <taxon>Eukaryota</taxon>
        <taxon>Metazoa</taxon>
        <taxon>Chordata</taxon>
        <taxon>Craniata</taxon>
        <taxon>Vertebrata</taxon>
        <taxon>Euteleostomi</taxon>
        <taxon>Mammalia</taxon>
        <taxon>Eutheria</taxon>
        <taxon>Euarchontoglires</taxon>
        <taxon>Primates</taxon>
        <taxon>Haplorrhini</taxon>
        <taxon>Platyrrhini</taxon>
        <taxon>Cebidae</taxon>
        <taxon>Callitrichinae</taxon>
        <taxon>Saguinus</taxon>
    </lineage>
</organism>
<feature type="region of interest" description="Disordered" evidence="1">
    <location>
        <begin position="1"/>
        <end position="31"/>
    </location>
</feature>
<dbReference type="EMBL" id="JASSZA010000003">
    <property type="protein sequence ID" value="KAK2114963.1"/>
    <property type="molecule type" value="Genomic_DNA"/>
</dbReference>
<evidence type="ECO:0000313" key="2">
    <source>
        <dbReference type="EMBL" id="KAK2114963.1"/>
    </source>
</evidence>
<gene>
    <name evidence="2" type="ORF">P7K49_005588</name>
</gene>
<sequence>EFTTDETRSSETQNPHKPSPSKLSRGASADADWNNGIDDAYFLEATEDAELAEAAENGLLSYSSEVDEIPDELIIEILQE</sequence>
<feature type="non-terminal residue" evidence="2">
    <location>
        <position position="1"/>
    </location>
</feature>
<protein>
    <submittedName>
        <fullName evidence="2">Uncharacterized protein</fullName>
    </submittedName>
</protein>
<comment type="caution">
    <text evidence="2">The sequence shown here is derived from an EMBL/GenBank/DDBJ whole genome shotgun (WGS) entry which is preliminary data.</text>
</comment>
<evidence type="ECO:0000256" key="1">
    <source>
        <dbReference type="SAM" id="MobiDB-lite"/>
    </source>
</evidence>
<name>A0ABQ9VZZ5_SAGOE</name>
<dbReference type="Proteomes" id="UP001266305">
    <property type="component" value="Unassembled WGS sequence"/>
</dbReference>